<dbReference type="Proteomes" id="UP000800036">
    <property type="component" value="Unassembled WGS sequence"/>
</dbReference>
<name>A0A6A5VBC0_9PLEO</name>
<evidence type="ECO:0000256" key="6">
    <source>
        <dbReference type="SAM" id="Phobius"/>
    </source>
</evidence>
<feature type="compositionally biased region" description="Basic and acidic residues" evidence="5">
    <location>
        <begin position="334"/>
        <end position="344"/>
    </location>
</feature>
<accession>A0A6A5VBC0</accession>
<dbReference type="PANTHER" id="PTHR48022">
    <property type="entry name" value="PLASTIDIC GLUCOSE TRANSPORTER 4"/>
    <property type="match status" value="1"/>
</dbReference>
<evidence type="ECO:0000256" key="3">
    <source>
        <dbReference type="ARBA" id="ARBA00022989"/>
    </source>
</evidence>
<dbReference type="AlphaFoldDB" id="A0A6A5VBC0"/>
<keyword evidence="7" id="KW-0732">Signal</keyword>
<dbReference type="PROSITE" id="PS00216">
    <property type="entry name" value="SUGAR_TRANSPORT_1"/>
    <property type="match status" value="1"/>
</dbReference>
<feature type="transmembrane region" description="Helical" evidence="6">
    <location>
        <begin position="175"/>
        <end position="202"/>
    </location>
</feature>
<keyword evidence="3 6" id="KW-1133">Transmembrane helix</keyword>
<dbReference type="GO" id="GO:0005351">
    <property type="term" value="F:carbohydrate:proton symporter activity"/>
    <property type="evidence" value="ECO:0007669"/>
    <property type="project" value="TreeGrafter"/>
</dbReference>
<evidence type="ECO:0000313" key="8">
    <source>
        <dbReference type="EMBL" id="KAF1974753.1"/>
    </source>
</evidence>
<evidence type="ECO:0000313" key="9">
    <source>
        <dbReference type="Proteomes" id="UP000800036"/>
    </source>
</evidence>
<keyword evidence="4 6" id="KW-0472">Membrane</keyword>
<feature type="transmembrane region" description="Helical" evidence="6">
    <location>
        <begin position="250"/>
        <end position="267"/>
    </location>
</feature>
<dbReference type="InterPro" id="IPR005828">
    <property type="entry name" value="MFS_sugar_transport-like"/>
</dbReference>
<feature type="region of interest" description="Disordered" evidence="5">
    <location>
        <begin position="333"/>
        <end position="358"/>
    </location>
</feature>
<dbReference type="InterPro" id="IPR005829">
    <property type="entry name" value="Sugar_transporter_CS"/>
</dbReference>
<sequence length="378" mass="40843">MNTSHTRAMVLVCIVAALNCASVGYDQSMMSSHNILSAFQTKFGLDSNLKGLLTAVQNLGGIVADIFAGVLVDRYGRKGGILIASVIVLLACVLHATATTKAQFFVGRVLVGIAKAISFPSRLDGSCREIATRKRSTCWPSSTATVTRAIRWSLQNTVKSKRLFPSSRRTKKDQFAINIGQNCVAFAAALVAVLACMAGLNAAQTDNAARRNGVIAMVFLFPVGYSSTWTPLSFSYCAEVLNFTIRAKGMGFYAIFTSATGFFNQYVIPLGLSGIDWRFYIVGECWNVFMAVVIAFTNLETKGLTPEQIDQRFEGVPRDQLIDVVEAYDGGKPISEKAGGRASRDGGGGSASPCIEGSQRINGRYTHSRDLMPLNHTR</sequence>
<organism evidence="8 9">
    <name type="scientific">Bimuria novae-zelandiae CBS 107.79</name>
    <dbReference type="NCBI Taxonomy" id="1447943"/>
    <lineage>
        <taxon>Eukaryota</taxon>
        <taxon>Fungi</taxon>
        <taxon>Dikarya</taxon>
        <taxon>Ascomycota</taxon>
        <taxon>Pezizomycotina</taxon>
        <taxon>Dothideomycetes</taxon>
        <taxon>Pleosporomycetidae</taxon>
        <taxon>Pleosporales</taxon>
        <taxon>Massarineae</taxon>
        <taxon>Didymosphaeriaceae</taxon>
        <taxon>Bimuria</taxon>
    </lineage>
</organism>
<dbReference type="InterPro" id="IPR050360">
    <property type="entry name" value="MFS_Sugar_Transporters"/>
</dbReference>
<dbReference type="GO" id="GO:0016020">
    <property type="term" value="C:membrane"/>
    <property type="evidence" value="ECO:0007669"/>
    <property type="project" value="UniProtKB-SubCell"/>
</dbReference>
<proteinExistence type="predicted"/>
<feature type="transmembrane region" description="Helical" evidence="6">
    <location>
        <begin position="279"/>
        <end position="299"/>
    </location>
</feature>
<reference evidence="8" key="1">
    <citation type="journal article" date="2020" name="Stud. Mycol.">
        <title>101 Dothideomycetes genomes: a test case for predicting lifestyles and emergence of pathogens.</title>
        <authorList>
            <person name="Haridas S."/>
            <person name="Albert R."/>
            <person name="Binder M."/>
            <person name="Bloem J."/>
            <person name="Labutti K."/>
            <person name="Salamov A."/>
            <person name="Andreopoulos B."/>
            <person name="Baker S."/>
            <person name="Barry K."/>
            <person name="Bills G."/>
            <person name="Bluhm B."/>
            <person name="Cannon C."/>
            <person name="Castanera R."/>
            <person name="Culley D."/>
            <person name="Daum C."/>
            <person name="Ezra D."/>
            <person name="Gonzalez J."/>
            <person name="Henrissat B."/>
            <person name="Kuo A."/>
            <person name="Liang C."/>
            <person name="Lipzen A."/>
            <person name="Lutzoni F."/>
            <person name="Magnuson J."/>
            <person name="Mondo S."/>
            <person name="Nolan M."/>
            <person name="Ohm R."/>
            <person name="Pangilinan J."/>
            <person name="Park H.-J."/>
            <person name="Ramirez L."/>
            <person name="Alfaro M."/>
            <person name="Sun H."/>
            <person name="Tritt A."/>
            <person name="Yoshinaga Y."/>
            <person name="Zwiers L.-H."/>
            <person name="Turgeon B."/>
            <person name="Goodwin S."/>
            <person name="Spatafora J."/>
            <person name="Crous P."/>
            <person name="Grigoriev I."/>
        </authorList>
    </citation>
    <scope>NUCLEOTIDE SEQUENCE</scope>
    <source>
        <strain evidence="8">CBS 107.79</strain>
    </source>
</reference>
<evidence type="ECO:0000256" key="1">
    <source>
        <dbReference type="ARBA" id="ARBA00004141"/>
    </source>
</evidence>
<protein>
    <submittedName>
        <fullName evidence="8">MFS general substrate transporter</fullName>
    </submittedName>
</protein>
<keyword evidence="9" id="KW-1185">Reference proteome</keyword>
<dbReference type="OrthoDB" id="6133115at2759"/>
<dbReference type="EMBL" id="ML976673">
    <property type="protein sequence ID" value="KAF1974753.1"/>
    <property type="molecule type" value="Genomic_DNA"/>
</dbReference>
<feature type="chain" id="PRO_5025404962" evidence="7">
    <location>
        <begin position="21"/>
        <end position="378"/>
    </location>
</feature>
<feature type="transmembrane region" description="Helical" evidence="6">
    <location>
        <begin position="79"/>
        <end position="98"/>
    </location>
</feature>
<evidence type="ECO:0000256" key="7">
    <source>
        <dbReference type="SAM" id="SignalP"/>
    </source>
</evidence>
<dbReference type="Pfam" id="PF00083">
    <property type="entry name" value="Sugar_tr"/>
    <property type="match status" value="2"/>
</dbReference>
<feature type="transmembrane region" description="Helical" evidence="6">
    <location>
        <begin position="214"/>
        <end position="238"/>
    </location>
</feature>
<dbReference type="Gene3D" id="1.20.1250.20">
    <property type="entry name" value="MFS general substrate transporter like domains"/>
    <property type="match status" value="2"/>
</dbReference>
<evidence type="ECO:0000256" key="5">
    <source>
        <dbReference type="SAM" id="MobiDB-lite"/>
    </source>
</evidence>
<feature type="signal peptide" evidence="7">
    <location>
        <begin position="1"/>
        <end position="20"/>
    </location>
</feature>
<gene>
    <name evidence="8" type="ORF">BU23DRAFT_598085</name>
</gene>
<evidence type="ECO:0000256" key="2">
    <source>
        <dbReference type="ARBA" id="ARBA00022692"/>
    </source>
</evidence>
<dbReference type="PANTHER" id="PTHR48022:SF2">
    <property type="entry name" value="PLASTIDIC GLUCOSE TRANSPORTER 4"/>
    <property type="match status" value="1"/>
</dbReference>
<keyword evidence="2 6" id="KW-0812">Transmembrane</keyword>
<comment type="subcellular location">
    <subcellularLocation>
        <location evidence="1">Membrane</location>
        <topology evidence="1">Multi-pass membrane protein</topology>
    </subcellularLocation>
</comment>
<dbReference type="InterPro" id="IPR036259">
    <property type="entry name" value="MFS_trans_sf"/>
</dbReference>
<dbReference type="SUPFAM" id="SSF103473">
    <property type="entry name" value="MFS general substrate transporter"/>
    <property type="match status" value="2"/>
</dbReference>
<evidence type="ECO:0000256" key="4">
    <source>
        <dbReference type="ARBA" id="ARBA00023136"/>
    </source>
</evidence>